<protein>
    <submittedName>
        <fullName evidence="1">Uncharacterized protein</fullName>
    </submittedName>
</protein>
<name>A0ABP8DCG2_9ACTN</name>
<organism evidence="1 2">
    <name type="scientific">Dactylosporangium darangshiense</name>
    <dbReference type="NCBI Taxonomy" id="579108"/>
    <lineage>
        <taxon>Bacteria</taxon>
        <taxon>Bacillati</taxon>
        <taxon>Actinomycetota</taxon>
        <taxon>Actinomycetes</taxon>
        <taxon>Micromonosporales</taxon>
        <taxon>Micromonosporaceae</taxon>
        <taxon>Dactylosporangium</taxon>
    </lineage>
</organism>
<dbReference type="EMBL" id="BAABAT010000013">
    <property type="protein sequence ID" value="GAA4252607.1"/>
    <property type="molecule type" value="Genomic_DNA"/>
</dbReference>
<sequence length="89" mass="9825">MTPVDDPLPPGTDIPMWRRSWGGSPCVPLIPLIRGAWSTVVTERAFHVLYVLHKLVSAGDEQEAHAQARLRCSYSDESEIDAPGDSDPR</sequence>
<keyword evidence="2" id="KW-1185">Reference proteome</keyword>
<gene>
    <name evidence="1" type="ORF">GCM10022255_050090</name>
</gene>
<proteinExistence type="predicted"/>
<dbReference type="Proteomes" id="UP001500620">
    <property type="component" value="Unassembled WGS sequence"/>
</dbReference>
<evidence type="ECO:0000313" key="2">
    <source>
        <dbReference type="Proteomes" id="UP001500620"/>
    </source>
</evidence>
<comment type="caution">
    <text evidence="1">The sequence shown here is derived from an EMBL/GenBank/DDBJ whole genome shotgun (WGS) entry which is preliminary data.</text>
</comment>
<evidence type="ECO:0000313" key="1">
    <source>
        <dbReference type="EMBL" id="GAA4252607.1"/>
    </source>
</evidence>
<accession>A0ABP8DCG2</accession>
<reference evidence="2" key="1">
    <citation type="journal article" date="2019" name="Int. J. Syst. Evol. Microbiol.">
        <title>The Global Catalogue of Microorganisms (GCM) 10K type strain sequencing project: providing services to taxonomists for standard genome sequencing and annotation.</title>
        <authorList>
            <consortium name="The Broad Institute Genomics Platform"/>
            <consortium name="The Broad Institute Genome Sequencing Center for Infectious Disease"/>
            <person name="Wu L."/>
            <person name="Ma J."/>
        </authorList>
    </citation>
    <scope>NUCLEOTIDE SEQUENCE [LARGE SCALE GENOMIC DNA]</scope>
    <source>
        <strain evidence="2">JCM 17441</strain>
    </source>
</reference>